<protein>
    <submittedName>
        <fullName evidence="1">Uncharacterized protein</fullName>
    </submittedName>
</protein>
<keyword evidence="2" id="KW-1185">Reference proteome</keyword>
<evidence type="ECO:0000313" key="1">
    <source>
        <dbReference type="EMBL" id="KAF2425551.1"/>
    </source>
</evidence>
<name>A0A9P4NLA0_9PEZI</name>
<evidence type="ECO:0000313" key="2">
    <source>
        <dbReference type="Proteomes" id="UP000800235"/>
    </source>
</evidence>
<proteinExistence type="predicted"/>
<comment type="caution">
    <text evidence="1">The sequence shown here is derived from an EMBL/GenBank/DDBJ whole genome shotgun (WGS) entry which is preliminary data.</text>
</comment>
<dbReference type="EMBL" id="MU007069">
    <property type="protein sequence ID" value="KAF2425551.1"/>
    <property type="molecule type" value="Genomic_DNA"/>
</dbReference>
<accession>A0A9P4NLA0</accession>
<dbReference type="AlphaFoldDB" id="A0A9P4NLA0"/>
<dbReference type="Proteomes" id="UP000800235">
    <property type="component" value="Unassembled WGS sequence"/>
</dbReference>
<organism evidence="1 2">
    <name type="scientific">Tothia fuscella</name>
    <dbReference type="NCBI Taxonomy" id="1048955"/>
    <lineage>
        <taxon>Eukaryota</taxon>
        <taxon>Fungi</taxon>
        <taxon>Dikarya</taxon>
        <taxon>Ascomycota</taxon>
        <taxon>Pezizomycotina</taxon>
        <taxon>Dothideomycetes</taxon>
        <taxon>Pleosporomycetidae</taxon>
        <taxon>Venturiales</taxon>
        <taxon>Cylindrosympodiaceae</taxon>
        <taxon>Tothia</taxon>
    </lineage>
</organism>
<reference evidence="1" key="1">
    <citation type="journal article" date="2020" name="Stud. Mycol.">
        <title>101 Dothideomycetes genomes: a test case for predicting lifestyles and emergence of pathogens.</title>
        <authorList>
            <person name="Haridas S."/>
            <person name="Albert R."/>
            <person name="Binder M."/>
            <person name="Bloem J."/>
            <person name="Labutti K."/>
            <person name="Salamov A."/>
            <person name="Andreopoulos B."/>
            <person name="Baker S."/>
            <person name="Barry K."/>
            <person name="Bills G."/>
            <person name="Bluhm B."/>
            <person name="Cannon C."/>
            <person name="Castanera R."/>
            <person name="Culley D."/>
            <person name="Daum C."/>
            <person name="Ezra D."/>
            <person name="Gonzalez J."/>
            <person name="Henrissat B."/>
            <person name="Kuo A."/>
            <person name="Liang C."/>
            <person name="Lipzen A."/>
            <person name="Lutzoni F."/>
            <person name="Magnuson J."/>
            <person name="Mondo S."/>
            <person name="Nolan M."/>
            <person name="Ohm R."/>
            <person name="Pangilinan J."/>
            <person name="Park H.-J."/>
            <person name="Ramirez L."/>
            <person name="Alfaro M."/>
            <person name="Sun H."/>
            <person name="Tritt A."/>
            <person name="Yoshinaga Y."/>
            <person name="Zwiers L.-H."/>
            <person name="Turgeon B."/>
            <person name="Goodwin S."/>
            <person name="Spatafora J."/>
            <person name="Crous P."/>
            <person name="Grigoriev I."/>
        </authorList>
    </citation>
    <scope>NUCLEOTIDE SEQUENCE</scope>
    <source>
        <strain evidence="1">CBS 130266</strain>
    </source>
</reference>
<gene>
    <name evidence="1" type="ORF">EJ08DRAFT_700355</name>
</gene>
<sequence>MLLHQRAVQYAAAPGRVFSMLLHHNPFTVTGILLEMGGVGIRAVVDQYGRQINGLALLHNPSTVMGLTLETPKPNATCLLARSLLNSYAIPSTAIASSPLRLLQFKPRLPSLSSLTLLPSIDPTSALPTSSRQDCTAGNAVRVHPRAYCGIQPLPSLVRKTTWLVPTLELVKFLAYMRCGPWLRIVGSRLDWWRPRKRRRRGQWRTS</sequence>